<dbReference type="EMBL" id="GBXM01089622">
    <property type="protein sequence ID" value="JAH18955.1"/>
    <property type="molecule type" value="Transcribed_RNA"/>
</dbReference>
<dbReference type="AlphaFoldDB" id="A0A0E9QRR9"/>
<reference evidence="2" key="2">
    <citation type="journal article" date="2015" name="Fish Shellfish Immunol.">
        <title>Early steps in the European eel (Anguilla anguilla)-Vibrio vulnificus interaction in the gills: Role of the RtxA13 toxin.</title>
        <authorList>
            <person name="Callol A."/>
            <person name="Pajuelo D."/>
            <person name="Ebbesson L."/>
            <person name="Teles M."/>
            <person name="MacKenzie S."/>
            <person name="Amaro C."/>
        </authorList>
    </citation>
    <scope>NUCLEOTIDE SEQUENCE</scope>
</reference>
<proteinExistence type="predicted"/>
<protein>
    <submittedName>
        <fullName evidence="2">Uncharacterized protein</fullName>
    </submittedName>
</protein>
<feature type="region of interest" description="Disordered" evidence="1">
    <location>
        <begin position="1"/>
        <end position="35"/>
    </location>
</feature>
<evidence type="ECO:0000313" key="2">
    <source>
        <dbReference type="EMBL" id="JAH18955.1"/>
    </source>
</evidence>
<evidence type="ECO:0000256" key="1">
    <source>
        <dbReference type="SAM" id="MobiDB-lite"/>
    </source>
</evidence>
<name>A0A0E9QRR9_ANGAN</name>
<reference evidence="2" key="1">
    <citation type="submission" date="2014-11" db="EMBL/GenBank/DDBJ databases">
        <authorList>
            <person name="Amaro Gonzalez C."/>
        </authorList>
    </citation>
    <scope>NUCLEOTIDE SEQUENCE</scope>
</reference>
<organism evidence="2">
    <name type="scientific">Anguilla anguilla</name>
    <name type="common">European freshwater eel</name>
    <name type="synonym">Muraena anguilla</name>
    <dbReference type="NCBI Taxonomy" id="7936"/>
    <lineage>
        <taxon>Eukaryota</taxon>
        <taxon>Metazoa</taxon>
        <taxon>Chordata</taxon>
        <taxon>Craniata</taxon>
        <taxon>Vertebrata</taxon>
        <taxon>Euteleostomi</taxon>
        <taxon>Actinopterygii</taxon>
        <taxon>Neopterygii</taxon>
        <taxon>Teleostei</taxon>
        <taxon>Anguilliformes</taxon>
        <taxon>Anguillidae</taxon>
        <taxon>Anguilla</taxon>
    </lineage>
</organism>
<accession>A0A0E9QRR9</accession>
<sequence length="98" mass="11349">MSKVSVLPLRQRTEASQSRRPSNAGGFWDPSPREEFRRSPSTLIRRVEKVLLRDQTRPLTSFFYSSLPVWLSFRSLSLVQQQHRHGHVIHCLGPKAQP</sequence>